<dbReference type="InterPro" id="IPR050471">
    <property type="entry name" value="AB_hydrolase"/>
</dbReference>
<dbReference type="Pfam" id="PF00561">
    <property type="entry name" value="Abhydrolase_1"/>
    <property type="match status" value="1"/>
</dbReference>
<accession>A0A7R7DQX1</accession>
<sequence length="280" mass="29953">MDGMTTPERWVPPASRDLIQQGSRRLRYCVYGPEDGIPVVSSNPTPHTRWERPDVVDAYQRAGLRALSYDRPGYGGSSRQPGRTVADAAADVVALAGAMGWERFAVTGFSGGAAHALACAALLPDRVTRCAVVAGTAPFGAPGLDFFAGMSDDNADGFRLATRGAGEFGRRTRRVATQVLADLDAGSPDAGRLARMRAMLLDGQQGWADDMVALVRPWGFDVRDVARPVGVWFSPDDVNSPPGHGAWLLTHLSNAEGHRYAGGHEPGSDTTERLLRWLAA</sequence>
<evidence type="ECO:0000259" key="1">
    <source>
        <dbReference type="Pfam" id="PF00561"/>
    </source>
</evidence>
<dbReference type="Gene3D" id="3.40.50.1820">
    <property type="entry name" value="alpha/beta hydrolase"/>
    <property type="match status" value="1"/>
</dbReference>
<organism evidence="2 3">
    <name type="scientific">Actinocatenispora thailandica</name>
    <dbReference type="NCBI Taxonomy" id="227318"/>
    <lineage>
        <taxon>Bacteria</taxon>
        <taxon>Bacillati</taxon>
        <taxon>Actinomycetota</taxon>
        <taxon>Actinomycetes</taxon>
        <taxon>Micromonosporales</taxon>
        <taxon>Micromonosporaceae</taxon>
        <taxon>Actinocatenispora</taxon>
    </lineage>
</organism>
<dbReference type="EMBL" id="AP023355">
    <property type="protein sequence ID" value="BCJ36178.1"/>
    <property type="molecule type" value="Genomic_DNA"/>
</dbReference>
<dbReference type="AlphaFoldDB" id="A0A7R7DQX1"/>
<dbReference type="Proteomes" id="UP000611640">
    <property type="component" value="Chromosome"/>
</dbReference>
<gene>
    <name evidence="2" type="ORF">Athai_36810</name>
</gene>
<keyword evidence="2" id="KW-0378">Hydrolase</keyword>
<dbReference type="GO" id="GO:0016787">
    <property type="term" value="F:hydrolase activity"/>
    <property type="evidence" value="ECO:0007669"/>
    <property type="project" value="UniProtKB-KW"/>
</dbReference>
<dbReference type="InterPro" id="IPR000073">
    <property type="entry name" value="AB_hydrolase_1"/>
</dbReference>
<keyword evidence="3" id="KW-1185">Reference proteome</keyword>
<protein>
    <submittedName>
        <fullName evidence="2">Alpha/beta hydrolase</fullName>
    </submittedName>
</protein>
<dbReference type="KEGG" id="atl:Athai_36810"/>
<proteinExistence type="predicted"/>
<name>A0A7R7DQX1_9ACTN</name>
<reference evidence="2 3" key="1">
    <citation type="submission" date="2020-08" db="EMBL/GenBank/DDBJ databases">
        <title>Whole genome shotgun sequence of Actinocatenispora thailandica NBRC 105041.</title>
        <authorList>
            <person name="Komaki H."/>
            <person name="Tamura T."/>
        </authorList>
    </citation>
    <scope>NUCLEOTIDE SEQUENCE [LARGE SCALE GENOMIC DNA]</scope>
    <source>
        <strain evidence="2 3">NBRC 105041</strain>
    </source>
</reference>
<feature type="domain" description="AB hydrolase-1" evidence="1">
    <location>
        <begin position="50"/>
        <end position="140"/>
    </location>
</feature>
<dbReference type="InterPro" id="IPR029058">
    <property type="entry name" value="AB_hydrolase_fold"/>
</dbReference>
<evidence type="ECO:0000313" key="2">
    <source>
        <dbReference type="EMBL" id="BCJ36178.1"/>
    </source>
</evidence>
<dbReference type="SUPFAM" id="SSF53474">
    <property type="entry name" value="alpha/beta-Hydrolases"/>
    <property type="match status" value="1"/>
</dbReference>
<evidence type="ECO:0000313" key="3">
    <source>
        <dbReference type="Proteomes" id="UP000611640"/>
    </source>
</evidence>
<dbReference type="PANTHER" id="PTHR43433:SF10">
    <property type="entry name" value="AB HYDROLASE-1 DOMAIN-CONTAINING PROTEIN"/>
    <property type="match status" value="1"/>
</dbReference>
<dbReference type="PANTHER" id="PTHR43433">
    <property type="entry name" value="HYDROLASE, ALPHA/BETA FOLD FAMILY PROTEIN"/>
    <property type="match status" value="1"/>
</dbReference>